<dbReference type="GO" id="GO:0005737">
    <property type="term" value="C:cytoplasm"/>
    <property type="evidence" value="ECO:0007669"/>
    <property type="project" value="TreeGrafter"/>
</dbReference>
<name>A0A352IXW0_9GAMM</name>
<dbReference type="PANTHER" id="PTHR16301">
    <property type="entry name" value="IMPACT-RELATED"/>
    <property type="match status" value="1"/>
</dbReference>
<dbReference type="EMBL" id="DNNA01000294">
    <property type="protein sequence ID" value="HBC36293.1"/>
    <property type="molecule type" value="Genomic_DNA"/>
</dbReference>
<protein>
    <submittedName>
        <fullName evidence="4">YigZ family protein</fullName>
    </submittedName>
</protein>
<feature type="domain" description="UPF0029" evidence="3">
    <location>
        <begin position="81"/>
        <end position="125"/>
    </location>
</feature>
<dbReference type="InterPro" id="IPR020569">
    <property type="entry name" value="UPF0029_Impact_CS"/>
</dbReference>
<proteinExistence type="inferred from homology"/>
<dbReference type="InterPro" id="IPR023582">
    <property type="entry name" value="Impact"/>
</dbReference>
<dbReference type="InterPro" id="IPR015269">
    <property type="entry name" value="UPF0029_Impact_C"/>
</dbReference>
<feature type="non-terminal residue" evidence="4">
    <location>
        <position position="1"/>
    </location>
</feature>
<gene>
    <name evidence="4" type="ORF">DC045_18705</name>
</gene>
<dbReference type="SUPFAM" id="SSF54211">
    <property type="entry name" value="Ribosomal protein S5 domain 2-like"/>
    <property type="match status" value="1"/>
</dbReference>
<feature type="domain" description="Impact N-terminal" evidence="2">
    <location>
        <begin position="5"/>
        <end position="63"/>
    </location>
</feature>
<evidence type="ECO:0000313" key="4">
    <source>
        <dbReference type="EMBL" id="HBC36293.1"/>
    </source>
</evidence>
<dbReference type="GO" id="GO:0043168">
    <property type="term" value="F:anion binding"/>
    <property type="evidence" value="ECO:0007669"/>
    <property type="project" value="UniProtKB-ARBA"/>
</dbReference>
<evidence type="ECO:0000256" key="1">
    <source>
        <dbReference type="ARBA" id="ARBA00007665"/>
    </source>
</evidence>
<dbReference type="Pfam" id="PF01205">
    <property type="entry name" value="Impact_N"/>
    <property type="match status" value="1"/>
</dbReference>
<organism evidence="4 5">
    <name type="scientific">Marinobacter adhaerens</name>
    <dbReference type="NCBI Taxonomy" id="1033846"/>
    <lineage>
        <taxon>Bacteria</taxon>
        <taxon>Pseudomonadati</taxon>
        <taxon>Pseudomonadota</taxon>
        <taxon>Gammaproteobacteria</taxon>
        <taxon>Pseudomonadales</taxon>
        <taxon>Marinobacteraceae</taxon>
        <taxon>Marinobacter</taxon>
    </lineage>
</organism>
<comment type="caution">
    <text evidence="4">The sequence shown here is derived from an EMBL/GenBank/DDBJ whole genome shotgun (WGS) entry which is preliminary data.</text>
</comment>
<dbReference type="Proteomes" id="UP000263489">
    <property type="component" value="Unassembled WGS sequence"/>
</dbReference>
<dbReference type="InterPro" id="IPR035647">
    <property type="entry name" value="EFG_III/V"/>
</dbReference>
<dbReference type="InterPro" id="IPR020568">
    <property type="entry name" value="Ribosomal_Su5_D2-typ_SF"/>
</dbReference>
<dbReference type="GO" id="GO:0006446">
    <property type="term" value="P:regulation of translational initiation"/>
    <property type="evidence" value="ECO:0007669"/>
    <property type="project" value="TreeGrafter"/>
</dbReference>
<reference evidence="4 5" key="1">
    <citation type="journal article" date="2018" name="Nat. Biotechnol.">
        <title>A standardized bacterial taxonomy based on genome phylogeny substantially revises the tree of life.</title>
        <authorList>
            <person name="Parks D.H."/>
            <person name="Chuvochina M."/>
            <person name="Waite D.W."/>
            <person name="Rinke C."/>
            <person name="Skarshewski A."/>
            <person name="Chaumeil P.A."/>
            <person name="Hugenholtz P."/>
        </authorList>
    </citation>
    <scope>NUCLEOTIDE SEQUENCE [LARGE SCALE GENOMIC DNA]</scope>
    <source>
        <strain evidence="4">UBA9380</strain>
    </source>
</reference>
<dbReference type="GO" id="GO:0017111">
    <property type="term" value="F:ribonucleoside triphosphate phosphatase activity"/>
    <property type="evidence" value="ECO:0007669"/>
    <property type="project" value="UniProtKB-ARBA"/>
</dbReference>
<dbReference type="SUPFAM" id="SSF54980">
    <property type="entry name" value="EF-G C-terminal domain-like"/>
    <property type="match status" value="1"/>
</dbReference>
<evidence type="ECO:0000313" key="5">
    <source>
        <dbReference type="Proteomes" id="UP000263489"/>
    </source>
</evidence>
<dbReference type="Gene3D" id="3.30.230.30">
    <property type="entry name" value="Impact, N-terminal domain"/>
    <property type="match status" value="1"/>
</dbReference>
<dbReference type="InterPro" id="IPR036956">
    <property type="entry name" value="Impact_N_sf"/>
</dbReference>
<sequence length="138" mass="14596">SAAEAGMNDDGEPSGTAGKPILNVIQHKDMGDVLVMVVRYFGGIKLGAGGLVRAYAGAAESVLSAVDRVVQKPMVDVLVLLSFADEQPLRHWCEMNGASVESVDYGASVRAGVLVPEDQVEAFGAFCDAHKLDYSLER</sequence>
<dbReference type="Pfam" id="PF09186">
    <property type="entry name" value="DUF1949"/>
    <property type="match status" value="1"/>
</dbReference>
<comment type="similarity">
    <text evidence="1">Belongs to the IMPACT family.</text>
</comment>
<dbReference type="InterPro" id="IPR001498">
    <property type="entry name" value="Impact_N"/>
</dbReference>
<evidence type="ECO:0000259" key="3">
    <source>
        <dbReference type="Pfam" id="PF09186"/>
    </source>
</evidence>
<dbReference type="GO" id="GO:0032561">
    <property type="term" value="F:guanyl ribonucleotide binding"/>
    <property type="evidence" value="ECO:0007669"/>
    <property type="project" value="UniProtKB-ARBA"/>
</dbReference>
<evidence type="ECO:0000259" key="2">
    <source>
        <dbReference type="Pfam" id="PF01205"/>
    </source>
</evidence>
<dbReference type="PROSITE" id="PS00910">
    <property type="entry name" value="UPF0029"/>
    <property type="match status" value="1"/>
</dbReference>
<dbReference type="PANTHER" id="PTHR16301:SF20">
    <property type="entry name" value="IMPACT FAMILY MEMBER YIGZ"/>
    <property type="match status" value="1"/>
</dbReference>
<dbReference type="AlphaFoldDB" id="A0A352IXW0"/>
<accession>A0A352IXW0</accession>